<dbReference type="InterPro" id="IPR015422">
    <property type="entry name" value="PyrdxlP-dep_Trfase_small"/>
</dbReference>
<dbReference type="InterPro" id="IPR015424">
    <property type="entry name" value="PyrdxlP-dep_Trfase"/>
</dbReference>
<dbReference type="EMBL" id="JAEDAJ010000010">
    <property type="protein sequence ID" value="MBK0332535.1"/>
    <property type="molecule type" value="Genomic_DNA"/>
</dbReference>
<organism evidence="7 8">
    <name type="scientific">Brachybacterium halotolerans</name>
    <dbReference type="NCBI Taxonomy" id="2795215"/>
    <lineage>
        <taxon>Bacteria</taxon>
        <taxon>Bacillati</taxon>
        <taxon>Actinomycetota</taxon>
        <taxon>Actinomycetes</taxon>
        <taxon>Micrococcales</taxon>
        <taxon>Dermabacteraceae</taxon>
        <taxon>Brachybacterium</taxon>
    </lineage>
</organism>
<evidence type="ECO:0000256" key="2">
    <source>
        <dbReference type="ARBA" id="ARBA00022576"/>
    </source>
</evidence>
<evidence type="ECO:0000313" key="8">
    <source>
        <dbReference type="Proteomes" id="UP000612352"/>
    </source>
</evidence>
<dbReference type="SUPFAM" id="SSF53383">
    <property type="entry name" value="PLP-dependent transferases"/>
    <property type="match status" value="1"/>
</dbReference>
<keyword evidence="8" id="KW-1185">Reference proteome</keyword>
<keyword evidence="3" id="KW-0808">Transferase</keyword>
<dbReference type="InterPro" id="IPR050859">
    <property type="entry name" value="Class-I_PLP-dep_aminotransf"/>
</dbReference>
<dbReference type="PANTHER" id="PTHR42790">
    <property type="entry name" value="AMINOTRANSFERASE"/>
    <property type="match status" value="1"/>
</dbReference>
<protein>
    <submittedName>
        <fullName evidence="7">PLP-dependent aminotransferase family protein</fullName>
    </submittedName>
</protein>
<evidence type="ECO:0000256" key="5">
    <source>
        <dbReference type="SAM" id="MobiDB-lite"/>
    </source>
</evidence>
<evidence type="ECO:0000256" key="1">
    <source>
        <dbReference type="ARBA" id="ARBA00001933"/>
    </source>
</evidence>
<name>A0ABS1BD16_9MICO</name>
<reference evidence="7 8" key="1">
    <citation type="submission" date="2020-12" db="EMBL/GenBank/DDBJ databases">
        <title>Brachybacterium sp. MASK1Z-5, whole genome shotgun sequence.</title>
        <authorList>
            <person name="Tuo L."/>
        </authorList>
    </citation>
    <scope>NUCLEOTIDE SEQUENCE [LARGE SCALE GENOMIC DNA]</scope>
    <source>
        <strain evidence="7 8">MASK1Z-5</strain>
    </source>
</reference>
<dbReference type="GO" id="GO:0008483">
    <property type="term" value="F:transaminase activity"/>
    <property type="evidence" value="ECO:0007669"/>
    <property type="project" value="UniProtKB-KW"/>
</dbReference>
<evidence type="ECO:0000259" key="6">
    <source>
        <dbReference type="Pfam" id="PF00155"/>
    </source>
</evidence>
<proteinExistence type="predicted"/>
<accession>A0ABS1BD16</accession>
<dbReference type="CDD" id="cd00609">
    <property type="entry name" value="AAT_like"/>
    <property type="match status" value="1"/>
</dbReference>
<evidence type="ECO:0000256" key="4">
    <source>
        <dbReference type="ARBA" id="ARBA00022898"/>
    </source>
</evidence>
<dbReference type="Pfam" id="PF00155">
    <property type="entry name" value="Aminotran_1_2"/>
    <property type="match status" value="1"/>
</dbReference>
<sequence length="447" mass="47586">MNTATTSDTATTTTTRAGADPAPALSPSALLSDLGSREDRARGFGKASSLPADSIPLLGGAPSEDLLPLAQIRHAAEDLTADPSALAAALQYSQSPGLAGLRDWIGRREGAEPARIVVTNGAFHGLSLLFDALLDEGDAMIVEDPTYPLIFRDLQHKRPRLVPLRLTERGFDIDALEARLVAGERPKLLYTVPDHHNPTGYVTTPAERARLVELAERFGFVIVSDNAYHSLGFDGPSLPDYPLGSDRVVHVRTFSKVLGPGLRLGWLALPTWLVGPVTRLRANQDQHSSVLVQAIVERVLGAGSAAHPAPGDGPLAPRGFDAIAARARTAYAERFDLVTSILDAQVPGGIEVVHRTGGIFAWVRVRDERIDLAAAQRVARERTGTDAVLGRYFFWEGADGGPAAGSGTNPADDRGALRVGISHLPPERLREGAERLAAALSDPEARG</sequence>
<gene>
    <name evidence="7" type="ORF">I8D64_14130</name>
</gene>
<comment type="cofactor">
    <cofactor evidence="1">
        <name>pyridoxal 5'-phosphate</name>
        <dbReference type="ChEBI" id="CHEBI:597326"/>
    </cofactor>
</comment>
<evidence type="ECO:0000256" key="3">
    <source>
        <dbReference type="ARBA" id="ARBA00022679"/>
    </source>
</evidence>
<dbReference type="PANTHER" id="PTHR42790:SF19">
    <property type="entry name" value="KYNURENINE_ALPHA-AMINOADIPATE AMINOTRANSFERASE, MITOCHONDRIAL"/>
    <property type="match status" value="1"/>
</dbReference>
<dbReference type="InterPro" id="IPR015421">
    <property type="entry name" value="PyrdxlP-dep_Trfase_major"/>
</dbReference>
<dbReference type="RefSeq" id="WP_200503438.1">
    <property type="nucleotide sequence ID" value="NZ_JAEDAJ010000010.1"/>
</dbReference>
<evidence type="ECO:0000313" key="7">
    <source>
        <dbReference type="EMBL" id="MBK0332535.1"/>
    </source>
</evidence>
<feature type="region of interest" description="Disordered" evidence="5">
    <location>
        <begin position="1"/>
        <end position="30"/>
    </location>
</feature>
<dbReference type="Proteomes" id="UP000612352">
    <property type="component" value="Unassembled WGS sequence"/>
</dbReference>
<feature type="domain" description="Aminotransferase class I/classII large" evidence="6">
    <location>
        <begin position="89"/>
        <end position="434"/>
    </location>
</feature>
<keyword evidence="2 7" id="KW-0032">Aminotransferase</keyword>
<dbReference type="InterPro" id="IPR004839">
    <property type="entry name" value="Aminotransferase_I/II_large"/>
</dbReference>
<dbReference type="Gene3D" id="3.90.1150.10">
    <property type="entry name" value="Aspartate Aminotransferase, domain 1"/>
    <property type="match status" value="1"/>
</dbReference>
<comment type="caution">
    <text evidence="7">The sequence shown here is derived from an EMBL/GenBank/DDBJ whole genome shotgun (WGS) entry which is preliminary data.</text>
</comment>
<dbReference type="Gene3D" id="3.40.640.10">
    <property type="entry name" value="Type I PLP-dependent aspartate aminotransferase-like (Major domain)"/>
    <property type="match status" value="1"/>
</dbReference>
<keyword evidence="4" id="KW-0663">Pyridoxal phosphate</keyword>